<gene>
    <name evidence="1" type="ORF">OKIOD_LOCUS14664</name>
</gene>
<dbReference type="Proteomes" id="UP001158576">
    <property type="component" value="Chromosome 2"/>
</dbReference>
<reference evidence="1 2" key="1">
    <citation type="submission" date="2021-04" db="EMBL/GenBank/DDBJ databases">
        <authorList>
            <person name="Bliznina A."/>
        </authorList>
    </citation>
    <scope>NUCLEOTIDE SEQUENCE [LARGE SCALE GENOMIC DNA]</scope>
</reference>
<organism evidence="1 2">
    <name type="scientific">Oikopleura dioica</name>
    <name type="common">Tunicate</name>
    <dbReference type="NCBI Taxonomy" id="34765"/>
    <lineage>
        <taxon>Eukaryota</taxon>
        <taxon>Metazoa</taxon>
        <taxon>Chordata</taxon>
        <taxon>Tunicata</taxon>
        <taxon>Appendicularia</taxon>
        <taxon>Copelata</taxon>
        <taxon>Oikopleuridae</taxon>
        <taxon>Oikopleura</taxon>
    </lineage>
</organism>
<accession>A0ABN7T7Q7</accession>
<name>A0ABN7T7Q7_OIKDI</name>
<keyword evidence="2" id="KW-1185">Reference proteome</keyword>
<proteinExistence type="predicted"/>
<sequence>MIARDVIMATTDEDIAYRLLTAYDSIRKLKIRLAKENASQEVPTESRELERVDYIEQKIKSLDRDFDRLGRMIEEYMSSDELEGWSDRTDAVCYDRGSPLDELYGLDQELDNHNDELGEMKRRFGLE</sequence>
<evidence type="ECO:0000313" key="1">
    <source>
        <dbReference type="EMBL" id="CAG5111610.1"/>
    </source>
</evidence>
<protein>
    <submittedName>
        <fullName evidence="1">Oidioi.mRNA.OKI2018_I69.chr2.g5899.t1.cds</fullName>
    </submittedName>
</protein>
<dbReference type="EMBL" id="OU015567">
    <property type="protein sequence ID" value="CAG5111610.1"/>
    <property type="molecule type" value="Genomic_DNA"/>
</dbReference>
<evidence type="ECO:0000313" key="2">
    <source>
        <dbReference type="Proteomes" id="UP001158576"/>
    </source>
</evidence>